<organism evidence="2 3">
    <name type="scientific">Shewanella psychrophila</name>
    <dbReference type="NCBI Taxonomy" id="225848"/>
    <lineage>
        <taxon>Bacteria</taxon>
        <taxon>Pseudomonadati</taxon>
        <taxon>Pseudomonadota</taxon>
        <taxon>Gammaproteobacteria</taxon>
        <taxon>Alteromonadales</taxon>
        <taxon>Shewanellaceae</taxon>
        <taxon>Shewanella</taxon>
    </lineage>
</organism>
<protein>
    <submittedName>
        <fullName evidence="2">Uncharacterized protein</fullName>
    </submittedName>
</protein>
<evidence type="ECO:0000256" key="1">
    <source>
        <dbReference type="SAM" id="SignalP"/>
    </source>
</evidence>
<gene>
    <name evidence="2" type="ORF">Sps_02377</name>
</gene>
<keyword evidence="3" id="KW-1185">Reference proteome</keyword>
<proteinExistence type="predicted"/>
<dbReference type="AlphaFoldDB" id="A0A1S6HPU5"/>
<accession>A0A1S6HPU5</accession>
<evidence type="ECO:0000313" key="3">
    <source>
        <dbReference type="Proteomes" id="UP000189545"/>
    </source>
</evidence>
<dbReference type="NCBIfam" id="NF038109">
    <property type="entry name" value="tapY2_fam"/>
    <property type="match status" value="1"/>
</dbReference>
<keyword evidence="1" id="KW-0732">Signal</keyword>
<dbReference type="RefSeq" id="WP_077752687.1">
    <property type="nucleotide sequence ID" value="NZ_CP014782.1"/>
</dbReference>
<sequence>MNKSQLTYIIFSFIASALLVNSSSVNADDRKTEKLEYKCYLKTAKGHEIAFYRWEVKNFTKNMAKLPSRKIPGKGVYIKNVEECVELDASFTSGAAQKLDEETAR</sequence>
<dbReference type="Proteomes" id="UP000189545">
    <property type="component" value="Chromosome"/>
</dbReference>
<dbReference type="InterPro" id="IPR049848">
    <property type="entry name" value="TapY2-like"/>
</dbReference>
<feature type="chain" id="PRO_5010523713" evidence="1">
    <location>
        <begin position="28"/>
        <end position="105"/>
    </location>
</feature>
<name>A0A1S6HPU5_9GAMM</name>
<dbReference type="EMBL" id="CP014782">
    <property type="protein sequence ID" value="AQS37531.1"/>
    <property type="molecule type" value="Genomic_DNA"/>
</dbReference>
<dbReference type="OrthoDB" id="6267358at2"/>
<dbReference type="STRING" id="225848.Sps_02377"/>
<dbReference type="KEGG" id="spsw:Sps_02377"/>
<feature type="signal peptide" evidence="1">
    <location>
        <begin position="1"/>
        <end position="27"/>
    </location>
</feature>
<evidence type="ECO:0000313" key="2">
    <source>
        <dbReference type="EMBL" id="AQS37531.1"/>
    </source>
</evidence>
<reference evidence="2 3" key="1">
    <citation type="submission" date="2016-03" db="EMBL/GenBank/DDBJ databases">
        <title>Complete genome sequence of Shewanella psychrophila WP2, a deep sea bacterium isolated from west Pacific sediment.</title>
        <authorList>
            <person name="Xu G."/>
            <person name="Jian H."/>
        </authorList>
    </citation>
    <scope>NUCLEOTIDE SEQUENCE [LARGE SCALE GENOMIC DNA]</scope>
    <source>
        <strain evidence="2 3">WP2</strain>
    </source>
</reference>